<evidence type="ECO:0000313" key="2">
    <source>
        <dbReference type="Proteomes" id="UP001359559"/>
    </source>
</evidence>
<protein>
    <submittedName>
        <fullName evidence="1">Uncharacterized protein</fullName>
    </submittedName>
</protein>
<accession>A0AAN9J9L8</accession>
<dbReference type="EMBL" id="JAYKXN010000004">
    <property type="protein sequence ID" value="KAK7293244.1"/>
    <property type="molecule type" value="Genomic_DNA"/>
</dbReference>
<gene>
    <name evidence="1" type="ORF">RJT34_16107</name>
</gene>
<comment type="caution">
    <text evidence="1">The sequence shown here is derived from an EMBL/GenBank/DDBJ whole genome shotgun (WGS) entry which is preliminary data.</text>
</comment>
<dbReference type="AlphaFoldDB" id="A0AAN9J9L8"/>
<keyword evidence="2" id="KW-1185">Reference proteome</keyword>
<organism evidence="1 2">
    <name type="scientific">Clitoria ternatea</name>
    <name type="common">Butterfly pea</name>
    <dbReference type="NCBI Taxonomy" id="43366"/>
    <lineage>
        <taxon>Eukaryota</taxon>
        <taxon>Viridiplantae</taxon>
        <taxon>Streptophyta</taxon>
        <taxon>Embryophyta</taxon>
        <taxon>Tracheophyta</taxon>
        <taxon>Spermatophyta</taxon>
        <taxon>Magnoliopsida</taxon>
        <taxon>eudicotyledons</taxon>
        <taxon>Gunneridae</taxon>
        <taxon>Pentapetalae</taxon>
        <taxon>rosids</taxon>
        <taxon>fabids</taxon>
        <taxon>Fabales</taxon>
        <taxon>Fabaceae</taxon>
        <taxon>Papilionoideae</taxon>
        <taxon>50 kb inversion clade</taxon>
        <taxon>NPAAA clade</taxon>
        <taxon>indigoferoid/millettioid clade</taxon>
        <taxon>Phaseoleae</taxon>
        <taxon>Clitoria</taxon>
    </lineage>
</organism>
<name>A0AAN9J9L8_CLITE</name>
<sequence>MSEHPCFFPIVSSYGIISSQDIPHLFQISAITPWVLTKDYWGNWDDPIAVRCVSCPMYLAAFFLNSSTVCGGLFSKDMAKANFDYRDSMAMCN</sequence>
<dbReference type="Proteomes" id="UP001359559">
    <property type="component" value="Unassembled WGS sequence"/>
</dbReference>
<proteinExistence type="predicted"/>
<evidence type="ECO:0000313" key="1">
    <source>
        <dbReference type="EMBL" id="KAK7293244.1"/>
    </source>
</evidence>
<reference evidence="1 2" key="1">
    <citation type="submission" date="2024-01" db="EMBL/GenBank/DDBJ databases">
        <title>The genomes of 5 underutilized Papilionoideae crops provide insights into root nodulation and disease resistance.</title>
        <authorList>
            <person name="Yuan L."/>
        </authorList>
    </citation>
    <scope>NUCLEOTIDE SEQUENCE [LARGE SCALE GENOMIC DNA]</scope>
    <source>
        <strain evidence="1">LY-2023</strain>
        <tissue evidence="1">Leaf</tissue>
    </source>
</reference>